<keyword evidence="3" id="KW-1185">Reference proteome</keyword>
<evidence type="ECO:0000313" key="2">
    <source>
        <dbReference type="EMBL" id="MQY05319.1"/>
    </source>
</evidence>
<feature type="region of interest" description="Disordered" evidence="1">
    <location>
        <begin position="105"/>
        <end position="209"/>
    </location>
</feature>
<evidence type="ECO:0000313" key="3">
    <source>
        <dbReference type="Proteomes" id="UP000487268"/>
    </source>
</evidence>
<feature type="compositionally biased region" description="Basic and acidic residues" evidence="1">
    <location>
        <begin position="351"/>
        <end position="373"/>
    </location>
</feature>
<name>A0A7K0BVX1_9ACTN</name>
<dbReference type="AlphaFoldDB" id="A0A7K0BVX1"/>
<feature type="region of interest" description="Disordered" evidence="1">
    <location>
        <begin position="340"/>
        <end position="373"/>
    </location>
</feature>
<protein>
    <recommendedName>
        <fullName evidence="4">Transposase</fullName>
    </recommendedName>
</protein>
<evidence type="ECO:0008006" key="4">
    <source>
        <dbReference type="Google" id="ProtNLM"/>
    </source>
</evidence>
<reference evidence="2 3" key="1">
    <citation type="submission" date="2019-10" db="EMBL/GenBank/DDBJ databases">
        <title>Actinomadura rubteroloni sp. nov. and Actinomadura macrotermitis sp. nov., isolated from the gut of fungus growing-termite Macrotermes natalensis.</title>
        <authorList>
            <person name="Benndorf R."/>
            <person name="Martin K."/>
            <person name="Kuefner M."/>
            <person name="De Beer W."/>
            <person name="Kaster A.-K."/>
            <person name="Vollmers J."/>
            <person name="Poulsen M."/>
            <person name="Beemelmanns C."/>
        </authorList>
    </citation>
    <scope>NUCLEOTIDE SEQUENCE [LARGE SCALE GENOMIC DNA]</scope>
    <source>
        <strain evidence="2 3">RB68</strain>
    </source>
</reference>
<gene>
    <name evidence="2" type="ORF">ACRB68_33920</name>
</gene>
<dbReference type="EMBL" id="WEGH01000002">
    <property type="protein sequence ID" value="MQY05319.1"/>
    <property type="molecule type" value="Genomic_DNA"/>
</dbReference>
<evidence type="ECO:0000256" key="1">
    <source>
        <dbReference type="SAM" id="MobiDB-lite"/>
    </source>
</evidence>
<feature type="compositionally biased region" description="Basic residues" evidence="1">
    <location>
        <begin position="185"/>
        <end position="197"/>
    </location>
</feature>
<organism evidence="2 3">
    <name type="scientific">Actinomadura macrotermitis</name>
    <dbReference type="NCBI Taxonomy" id="2585200"/>
    <lineage>
        <taxon>Bacteria</taxon>
        <taxon>Bacillati</taxon>
        <taxon>Actinomycetota</taxon>
        <taxon>Actinomycetes</taxon>
        <taxon>Streptosporangiales</taxon>
        <taxon>Thermomonosporaceae</taxon>
        <taxon>Actinomadura</taxon>
    </lineage>
</organism>
<dbReference type="Proteomes" id="UP000487268">
    <property type="component" value="Unassembled WGS sequence"/>
</dbReference>
<sequence>MAWRYVHKAVALPAARAPKPGAFLRLARTTCLFLVLDGTWIRSDRLPAGRPFLLGRASRARNERAGIDGSRWMVVWVSDVLPGSVHDVTAARVWGVPRLLRTAGLPGPGRQGLSRPARHAHPLQGPGQARLPTGRQPLPRPAARPRRTRQRPVETLAHPAQAALPSLKGRPTRQGHPRPTEPRGHHQLKKGSRHARPWHTAGCGAGRQELSGSAEGIHVLRRAGKPNPQKDASWFHVRLHGQANAPTPGTALAHSEQGCATTCIAPASSQGHLRHQHHDLLKSTVKLTFDKAPHSRVSTENYRVFPFDHRKRQRQTHISSPSSKYLSDVHHIQREGEARLAVRRAAGPENRPSREADRPACRYPERRISDRTY</sequence>
<comment type="caution">
    <text evidence="2">The sequence shown here is derived from an EMBL/GenBank/DDBJ whole genome shotgun (WGS) entry which is preliminary data.</text>
</comment>
<proteinExistence type="predicted"/>
<accession>A0A7K0BVX1</accession>